<dbReference type="GO" id="GO:0018169">
    <property type="term" value="F:ribosomal S6-glutamic acid ligase activity"/>
    <property type="evidence" value="ECO:0007669"/>
    <property type="project" value="TreeGrafter"/>
</dbReference>
<protein>
    <recommendedName>
        <fullName evidence="1">ATP-grasp fold RimK-type domain-containing protein</fullName>
    </recommendedName>
</protein>
<proteinExistence type="predicted"/>
<gene>
    <name evidence="2" type="ORF">MNBD_DELTA04-1015</name>
</gene>
<dbReference type="PANTHER" id="PTHR21621:SF0">
    <property type="entry name" value="BETA-CITRYLGLUTAMATE SYNTHASE B-RELATED"/>
    <property type="match status" value="1"/>
</dbReference>
<evidence type="ECO:0000259" key="1">
    <source>
        <dbReference type="Pfam" id="PF08443"/>
    </source>
</evidence>
<organism evidence="2">
    <name type="scientific">hydrothermal vent metagenome</name>
    <dbReference type="NCBI Taxonomy" id="652676"/>
    <lineage>
        <taxon>unclassified sequences</taxon>
        <taxon>metagenomes</taxon>
        <taxon>ecological metagenomes</taxon>
    </lineage>
</organism>
<dbReference type="InterPro" id="IPR013651">
    <property type="entry name" value="ATP-grasp_RimK-type"/>
</dbReference>
<dbReference type="EMBL" id="UOEY01000067">
    <property type="protein sequence ID" value="VAW39049.1"/>
    <property type="molecule type" value="Genomic_DNA"/>
</dbReference>
<dbReference type="SUPFAM" id="SSF56059">
    <property type="entry name" value="Glutathione synthetase ATP-binding domain-like"/>
    <property type="match status" value="1"/>
</dbReference>
<dbReference type="GO" id="GO:0005737">
    <property type="term" value="C:cytoplasm"/>
    <property type="evidence" value="ECO:0007669"/>
    <property type="project" value="TreeGrafter"/>
</dbReference>
<dbReference type="Pfam" id="PF08443">
    <property type="entry name" value="RimK"/>
    <property type="match status" value="1"/>
</dbReference>
<accession>A0A3B0VQ68</accession>
<sequence length="263" mass="29235">MSVEPRIIHDNKTLFESFEELSAGDIVVGRVRLRPGEEHLLLDLVARGVVLFPAATAQLCSRSKVFQARLLGRFMIPGTAPVYDMHDMMRLVSEYGQQGVERVVCKLDRANGGLGVLLYSSIEEVYSQAVLGVLRFPFVAQPFQEECRDVRVVMLGDTVDAYQRYNPHNFRHNLHCGGTGSPWVLSAEQAGFCQKVMARAGFPYAHIDLLLSPAGDFRLTEINLRGGLRGARICQDDYDRAVEKIHAALVAGQLQRHGRQGAI</sequence>
<name>A0A3B0VQ68_9ZZZZ</name>
<feature type="domain" description="ATP-grasp fold RimK-type" evidence="1">
    <location>
        <begin position="84"/>
        <end position="231"/>
    </location>
</feature>
<dbReference type="PANTHER" id="PTHR21621">
    <property type="entry name" value="RIBOSOMAL PROTEIN S6 MODIFICATION PROTEIN"/>
    <property type="match status" value="1"/>
</dbReference>
<dbReference type="AlphaFoldDB" id="A0A3B0VQ68"/>
<reference evidence="2" key="1">
    <citation type="submission" date="2018-06" db="EMBL/GenBank/DDBJ databases">
        <authorList>
            <person name="Zhirakovskaya E."/>
        </authorList>
    </citation>
    <scope>NUCLEOTIDE SEQUENCE</scope>
</reference>
<dbReference type="GO" id="GO:0009432">
    <property type="term" value="P:SOS response"/>
    <property type="evidence" value="ECO:0007669"/>
    <property type="project" value="TreeGrafter"/>
</dbReference>
<dbReference type="Gene3D" id="3.30.470.20">
    <property type="entry name" value="ATP-grasp fold, B domain"/>
    <property type="match status" value="1"/>
</dbReference>
<evidence type="ECO:0000313" key="2">
    <source>
        <dbReference type="EMBL" id="VAW39049.1"/>
    </source>
</evidence>